<reference evidence="1 2" key="1">
    <citation type="submission" date="2014-04" db="EMBL/GenBank/DDBJ databases">
        <authorList>
            <consortium name="DOE Joint Genome Institute"/>
            <person name="Kuo A."/>
            <person name="Zuccaro A."/>
            <person name="Kohler A."/>
            <person name="Nagy L.G."/>
            <person name="Floudas D."/>
            <person name="Copeland A."/>
            <person name="Barry K.W."/>
            <person name="Cichocki N."/>
            <person name="Veneault-Fourrey C."/>
            <person name="LaButti K."/>
            <person name="Lindquist E.A."/>
            <person name="Lipzen A."/>
            <person name="Lundell T."/>
            <person name="Morin E."/>
            <person name="Murat C."/>
            <person name="Sun H."/>
            <person name="Tunlid A."/>
            <person name="Henrissat B."/>
            <person name="Grigoriev I.V."/>
            <person name="Hibbett D.S."/>
            <person name="Martin F."/>
            <person name="Nordberg H.P."/>
            <person name="Cantor M.N."/>
            <person name="Hua S.X."/>
        </authorList>
    </citation>
    <scope>NUCLEOTIDE SEQUENCE [LARGE SCALE GENOMIC DNA]</scope>
    <source>
        <strain evidence="1 2">MAFF 305830</strain>
    </source>
</reference>
<keyword evidence="2" id="KW-1185">Reference proteome</keyword>
<protein>
    <submittedName>
        <fullName evidence="1">Uncharacterized protein</fullName>
    </submittedName>
</protein>
<dbReference type="AlphaFoldDB" id="A0A0C3AWM8"/>
<sequence length="86" mass="9487">MAPTVWVIKAKTDCEQESDYHVGAFGVDQPPDTFPIINLPLLDLHFDVSSLSKLSPSASISPLFFPSTILAIHRTYVHYGAPYPIT</sequence>
<name>A0A0C3AWM8_SERVB</name>
<dbReference type="Proteomes" id="UP000054097">
    <property type="component" value="Unassembled WGS sequence"/>
</dbReference>
<dbReference type="EMBL" id="KN824324">
    <property type="protein sequence ID" value="KIM24394.1"/>
    <property type="molecule type" value="Genomic_DNA"/>
</dbReference>
<organism evidence="1 2">
    <name type="scientific">Serendipita vermifera MAFF 305830</name>
    <dbReference type="NCBI Taxonomy" id="933852"/>
    <lineage>
        <taxon>Eukaryota</taxon>
        <taxon>Fungi</taxon>
        <taxon>Dikarya</taxon>
        <taxon>Basidiomycota</taxon>
        <taxon>Agaricomycotina</taxon>
        <taxon>Agaricomycetes</taxon>
        <taxon>Sebacinales</taxon>
        <taxon>Serendipitaceae</taxon>
        <taxon>Serendipita</taxon>
    </lineage>
</organism>
<evidence type="ECO:0000313" key="1">
    <source>
        <dbReference type="EMBL" id="KIM24394.1"/>
    </source>
</evidence>
<accession>A0A0C3AWM8</accession>
<proteinExistence type="predicted"/>
<dbReference type="HOGENOM" id="CLU_2499278_0_0_1"/>
<reference evidence="2" key="2">
    <citation type="submission" date="2015-01" db="EMBL/GenBank/DDBJ databases">
        <title>Evolutionary Origins and Diversification of the Mycorrhizal Mutualists.</title>
        <authorList>
            <consortium name="DOE Joint Genome Institute"/>
            <consortium name="Mycorrhizal Genomics Consortium"/>
            <person name="Kohler A."/>
            <person name="Kuo A."/>
            <person name="Nagy L.G."/>
            <person name="Floudas D."/>
            <person name="Copeland A."/>
            <person name="Barry K.W."/>
            <person name="Cichocki N."/>
            <person name="Veneault-Fourrey C."/>
            <person name="LaButti K."/>
            <person name="Lindquist E.A."/>
            <person name="Lipzen A."/>
            <person name="Lundell T."/>
            <person name="Morin E."/>
            <person name="Murat C."/>
            <person name="Riley R."/>
            <person name="Ohm R."/>
            <person name="Sun H."/>
            <person name="Tunlid A."/>
            <person name="Henrissat B."/>
            <person name="Grigoriev I.V."/>
            <person name="Hibbett D.S."/>
            <person name="Martin F."/>
        </authorList>
    </citation>
    <scope>NUCLEOTIDE SEQUENCE [LARGE SCALE GENOMIC DNA]</scope>
    <source>
        <strain evidence="2">MAFF 305830</strain>
    </source>
</reference>
<gene>
    <name evidence="1" type="ORF">M408DRAFT_331777</name>
</gene>
<evidence type="ECO:0000313" key="2">
    <source>
        <dbReference type="Proteomes" id="UP000054097"/>
    </source>
</evidence>